<dbReference type="Proteomes" id="UP001328733">
    <property type="component" value="Unassembled WGS sequence"/>
</dbReference>
<dbReference type="AlphaFoldDB" id="A0AAW9QXV3"/>
<dbReference type="InterPro" id="IPR010982">
    <property type="entry name" value="Lambda_DNA-bd_dom_sf"/>
</dbReference>
<dbReference type="CDD" id="cd00093">
    <property type="entry name" value="HTH_XRE"/>
    <property type="match status" value="1"/>
</dbReference>
<keyword evidence="3" id="KW-1185">Reference proteome</keyword>
<dbReference type="RefSeq" id="WP_332865149.1">
    <property type="nucleotide sequence ID" value="NZ_JBAFSM010000018.1"/>
</dbReference>
<organism evidence="2 3">
    <name type="scientific">Pannus brasiliensis CCIBt3594</name>
    <dbReference type="NCBI Taxonomy" id="1427578"/>
    <lineage>
        <taxon>Bacteria</taxon>
        <taxon>Bacillati</taxon>
        <taxon>Cyanobacteriota</taxon>
        <taxon>Cyanophyceae</taxon>
        <taxon>Oscillatoriophycideae</taxon>
        <taxon>Chroococcales</taxon>
        <taxon>Microcystaceae</taxon>
        <taxon>Pannus</taxon>
    </lineage>
</organism>
<name>A0AAW9QXV3_9CHRO</name>
<dbReference type="GO" id="GO:0003677">
    <property type="term" value="F:DNA binding"/>
    <property type="evidence" value="ECO:0007669"/>
    <property type="project" value="InterPro"/>
</dbReference>
<comment type="caution">
    <text evidence="2">The sequence shown here is derived from an EMBL/GenBank/DDBJ whole genome shotgun (WGS) entry which is preliminary data.</text>
</comment>
<dbReference type="Gene3D" id="1.10.260.40">
    <property type="entry name" value="lambda repressor-like DNA-binding domains"/>
    <property type="match status" value="1"/>
</dbReference>
<proteinExistence type="predicted"/>
<dbReference type="PROSITE" id="PS50943">
    <property type="entry name" value="HTH_CROC1"/>
    <property type="match status" value="1"/>
</dbReference>
<gene>
    <name evidence="2" type="ORF">V0288_11115</name>
</gene>
<protein>
    <submittedName>
        <fullName evidence="2">Helix-turn-helix transcriptional regulator</fullName>
    </submittedName>
</protein>
<accession>A0AAW9QXV3</accession>
<dbReference type="EMBL" id="JBAFSM010000018">
    <property type="protein sequence ID" value="MEG3437669.1"/>
    <property type="molecule type" value="Genomic_DNA"/>
</dbReference>
<sequence>MVSQKEKLQNLLKTHVIKCGSQTKLAEQIGIKAGTLNTYLRGESYPDTGNLNKIAKYLGVSLETLEEQLRKPDSPKSIKVKEKKAIYQVDTSKAEGLFLICADLPAEEKIRLAKHLLDVAVS</sequence>
<feature type="domain" description="HTH cro/C1-type" evidence="1">
    <location>
        <begin position="21"/>
        <end position="65"/>
    </location>
</feature>
<dbReference type="SMART" id="SM00530">
    <property type="entry name" value="HTH_XRE"/>
    <property type="match status" value="1"/>
</dbReference>
<evidence type="ECO:0000259" key="1">
    <source>
        <dbReference type="PROSITE" id="PS50943"/>
    </source>
</evidence>
<dbReference type="Pfam" id="PF01381">
    <property type="entry name" value="HTH_3"/>
    <property type="match status" value="1"/>
</dbReference>
<evidence type="ECO:0000313" key="3">
    <source>
        <dbReference type="Proteomes" id="UP001328733"/>
    </source>
</evidence>
<evidence type="ECO:0000313" key="2">
    <source>
        <dbReference type="EMBL" id="MEG3437669.1"/>
    </source>
</evidence>
<dbReference type="SUPFAM" id="SSF47413">
    <property type="entry name" value="lambda repressor-like DNA-binding domains"/>
    <property type="match status" value="1"/>
</dbReference>
<dbReference type="InterPro" id="IPR001387">
    <property type="entry name" value="Cro/C1-type_HTH"/>
</dbReference>
<reference evidence="2 3" key="1">
    <citation type="submission" date="2024-01" db="EMBL/GenBank/DDBJ databases">
        <title>Genomic insights into the taxonomy and metabolism of the cyanobacterium Pannus brasiliensis CCIBt3594.</title>
        <authorList>
            <person name="Machado M."/>
            <person name="Botero N.B."/>
            <person name="Andreote A.P.D."/>
            <person name="Feitosa A.M.T."/>
            <person name="Popin R."/>
            <person name="Sivonen K."/>
            <person name="Fiore M.F."/>
        </authorList>
    </citation>
    <scope>NUCLEOTIDE SEQUENCE [LARGE SCALE GENOMIC DNA]</scope>
    <source>
        <strain evidence="2 3">CCIBt3594</strain>
    </source>
</reference>